<dbReference type="OrthoDB" id="436496at2759"/>
<proteinExistence type="predicted"/>
<protein>
    <submittedName>
        <fullName evidence="2">Uncharacterized protein</fullName>
    </submittedName>
</protein>
<dbReference type="Proteomes" id="UP000799753">
    <property type="component" value="Unassembled WGS sequence"/>
</dbReference>
<evidence type="ECO:0000313" key="3">
    <source>
        <dbReference type="Proteomes" id="UP000799753"/>
    </source>
</evidence>
<reference evidence="2" key="1">
    <citation type="journal article" date="2020" name="Stud. Mycol.">
        <title>101 Dothideomycetes genomes: a test case for predicting lifestyles and emergence of pathogens.</title>
        <authorList>
            <person name="Haridas S."/>
            <person name="Albert R."/>
            <person name="Binder M."/>
            <person name="Bloem J."/>
            <person name="Labutti K."/>
            <person name="Salamov A."/>
            <person name="Andreopoulos B."/>
            <person name="Baker S."/>
            <person name="Barry K."/>
            <person name="Bills G."/>
            <person name="Bluhm B."/>
            <person name="Cannon C."/>
            <person name="Castanera R."/>
            <person name="Culley D."/>
            <person name="Daum C."/>
            <person name="Ezra D."/>
            <person name="Gonzalez J."/>
            <person name="Henrissat B."/>
            <person name="Kuo A."/>
            <person name="Liang C."/>
            <person name="Lipzen A."/>
            <person name="Lutzoni F."/>
            <person name="Magnuson J."/>
            <person name="Mondo S."/>
            <person name="Nolan M."/>
            <person name="Ohm R."/>
            <person name="Pangilinan J."/>
            <person name="Park H.-J."/>
            <person name="Ramirez L."/>
            <person name="Alfaro M."/>
            <person name="Sun H."/>
            <person name="Tritt A."/>
            <person name="Yoshinaga Y."/>
            <person name="Zwiers L.-H."/>
            <person name="Turgeon B."/>
            <person name="Goodwin S."/>
            <person name="Spatafora J."/>
            <person name="Crous P."/>
            <person name="Grigoriev I."/>
        </authorList>
    </citation>
    <scope>NUCLEOTIDE SEQUENCE</scope>
    <source>
        <strain evidence="2">CBS 473.64</strain>
    </source>
</reference>
<name>A0A6A6RNZ8_9PLEO</name>
<feature type="region of interest" description="Disordered" evidence="1">
    <location>
        <begin position="390"/>
        <end position="416"/>
    </location>
</feature>
<gene>
    <name evidence="2" type="ORF">P280DRAFT_522872</name>
</gene>
<dbReference type="EMBL" id="MU006804">
    <property type="protein sequence ID" value="KAF2635754.1"/>
    <property type="molecule type" value="Genomic_DNA"/>
</dbReference>
<sequence>MPTYRDIAVFLRSQFTSVPLPEYAPRPQEFSKDHGNVGKMPALFDDKSSTCSVYVPVRPGTQFWIGYTVHKPLPEDQVFFFKLFINGAQIVNWSTGKEEGWKGKTAFGLFETADANGKKRVEKRVLFFAPPDDALTGRGWSAVTDPLDEKSVIEIRVHRAHGRKRAPREMPVYAETEHGKNPRGINLKFGGRAGPEHPKQFFKVALIDPIDEPFARFRYYYRTLDQIRELGLTLEGEHDSDAGSNLSIIEPSDPENPTYAVEATGLGHSETPPPPAYIPHGAPHSNKEESDEIAARRHSGDTTPPQFYGKRLSVPPSVMLEPPKSRPLPPLPQKVDPSAQTDLHPHPAYPMDEWVVPTPSPVNNIRNAIPTPPLRKSSMASGVMNAIAGTWKRHTTTSEPELSNEEEGPTASHGAS</sequence>
<feature type="compositionally biased region" description="Basic and acidic residues" evidence="1">
    <location>
        <begin position="285"/>
        <end position="300"/>
    </location>
</feature>
<organism evidence="2 3">
    <name type="scientific">Massarina eburnea CBS 473.64</name>
    <dbReference type="NCBI Taxonomy" id="1395130"/>
    <lineage>
        <taxon>Eukaryota</taxon>
        <taxon>Fungi</taxon>
        <taxon>Dikarya</taxon>
        <taxon>Ascomycota</taxon>
        <taxon>Pezizomycotina</taxon>
        <taxon>Dothideomycetes</taxon>
        <taxon>Pleosporomycetidae</taxon>
        <taxon>Pleosporales</taxon>
        <taxon>Massarineae</taxon>
        <taxon>Massarinaceae</taxon>
        <taxon>Massarina</taxon>
    </lineage>
</organism>
<keyword evidence="3" id="KW-1185">Reference proteome</keyword>
<evidence type="ECO:0000313" key="2">
    <source>
        <dbReference type="EMBL" id="KAF2635754.1"/>
    </source>
</evidence>
<accession>A0A6A6RNZ8</accession>
<evidence type="ECO:0000256" key="1">
    <source>
        <dbReference type="SAM" id="MobiDB-lite"/>
    </source>
</evidence>
<feature type="region of interest" description="Disordered" evidence="1">
    <location>
        <begin position="237"/>
        <end position="346"/>
    </location>
</feature>
<dbReference type="AlphaFoldDB" id="A0A6A6RNZ8"/>